<gene>
    <name evidence="2" type="ORF">DFH94DRAFT_399216</name>
</gene>
<evidence type="ECO:0000256" key="1">
    <source>
        <dbReference type="ARBA" id="ARBA00010552"/>
    </source>
</evidence>
<reference evidence="2" key="1">
    <citation type="submission" date="2019-10" db="EMBL/GenBank/DDBJ databases">
        <authorList>
            <consortium name="DOE Joint Genome Institute"/>
            <person name="Kuo A."/>
            <person name="Miyauchi S."/>
            <person name="Kiss E."/>
            <person name="Drula E."/>
            <person name="Kohler A."/>
            <person name="Sanchez-Garcia M."/>
            <person name="Andreopoulos B."/>
            <person name="Barry K.W."/>
            <person name="Bonito G."/>
            <person name="Buee M."/>
            <person name="Carver A."/>
            <person name="Chen C."/>
            <person name="Cichocki N."/>
            <person name="Clum A."/>
            <person name="Culley D."/>
            <person name="Crous P.W."/>
            <person name="Fauchery L."/>
            <person name="Girlanda M."/>
            <person name="Hayes R."/>
            <person name="Keri Z."/>
            <person name="LaButti K."/>
            <person name="Lipzen A."/>
            <person name="Lombard V."/>
            <person name="Magnuson J."/>
            <person name="Maillard F."/>
            <person name="Morin E."/>
            <person name="Murat C."/>
            <person name="Nolan M."/>
            <person name="Ohm R."/>
            <person name="Pangilinan J."/>
            <person name="Pereira M."/>
            <person name="Perotto S."/>
            <person name="Peter M."/>
            <person name="Riley R."/>
            <person name="Sitrit Y."/>
            <person name="Stielow B."/>
            <person name="Szollosi G."/>
            <person name="Zifcakova L."/>
            <person name="Stursova M."/>
            <person name="Spatafora J.W."/>
            <person name="Tedersoo L."/>
            <person name="Vaario L.-M."/>
            <person name="Yamada A."/>
            <person name="Yan M."/>
            <person name="Wang P."/>
            <person name="Xu J."/>
            <person name="Bruns T."/>
            <person name="Baldrian P."/>
            <person name="Vilgalys R."/>
            <person name="Henrissat B."/>
            <person name="Grigoriev I.V."/>
            <person name="Hibbett D."/>
            <person name="Nagy L.G."/>
            <person name="Martin F.M."/>
        </authorList>
    </citation>
    <scope>NUCLEOTIDE SEQUENCE</scope>
    <source>
        <strain evidence="2">Prilba</strain>
    </source>
</reference>
<dbReference type="AlphaFoldDB" id="A0A9P5MY32"/>
<dbReference type="PANTHER" id="PTHR11803">
    <property type="entry name" value="2-IMINOBUTANOATE/2-IMINOPROPANOATE DEAMINASE RIDA"/>
    <property type="match status" value="1"/>
</dbReference>
<dbReference type="CDD" id="cd00448">
    <property type="entry name" value="YjgF_YER057c_UK114_family"/>
    <property type="match status" value="1"/>
</dbReference>
<dbReference type="InterPro" id="IPR035959">
    <property type="entry name" value="RutC-like_sf"/>
</dbReference>
<reference evidence="2" key="2">
    <citation type="journal article" date="2020" name="Nat. Commun.">
        <title>Large-scale genome sequencing of mycorrhizal fungi provides insights into the early evolution of symbiotic traits.</title>
        <authorList>
            <person name="Miyauchi S."/>
            <person name="Kiss E."/>
            <person name="Kuo A."/>
            <person name="Drula E."/>
            <person name="Kohler A."/>
            <person name="Sanchez-Garcia M."/>
            <person name="Morin E."/>
            <person name="Andreopoulos B."/>
            <person name="Barry K.W."/>
            <person name="Bonito G."/>
            <person name="Buee M."/>
            <person name="Carver A."/>
            <person name="Chen C."/>
            <person name="Cichocki N."/>
            <person name="Clum A."/>
            <person name="Culley D."/>
            <person name="Crous P.W."/>
            <person name="Fauchery L."/>
            <person name="Girlanda M."/>
            <person name="Hayes R.D."/>
            <person name="Keri Z."/>
            <person name="LaButti K."/>
            <person name="Lipzen A."/>
            <person name="Lombard V."/>
            <person name="Magnuson J."/>
            <person name="Maillard F."/>
            <person name="Murat C."/>
            <person name="Nolan M."/>
            <person name="Ohm R.A."/>
            <person name="Pangilinan J."/>
            <person name="Pereira M.F."/>
            <person name="Perotto S."/>
            <person name="Peter M."/>
            <person name="Pfister S."/>
            <person name="Riley R."/>
            <person name="Sitrit Y."/>
            <person name="Stielow J.B."/>
            <person name="Szollosi G."/>
            <person name="Zifcakova L."/>
            <person name="Stursova M."/>
            <person name="Spatafora J.W."/>
            <person name="Tedersoo L."/>
            <person name="Vaario L.M."/>
            <person name="Yamada A."/>
            <person name="Yan M."/>
            <person name="Wang P."/>
            <person name="Xu J."/>
            <person name="Bruns T."/>
            <person name="Baldrian P."/>
            <person name="Vilgalys R."/>
            <person name="Dunand C."/>
            <person name="Henrissat B."/>
            <person name="Grigoriev I.V."/>
            <person name="Hibbett D."/>
            <person name="Nagy L.G."/>
            <person name="Martin F.M."/>
        </authorList>
    </citation>
    <scope>NUCLEOTIDE SEQUENCE</scope>
    <source>
        <strain evidence="2">Prilba</strain>
    </source>
</reference>
<protein>
    <submittedName>
        <fullName evidence="2">YjgF-like protein</fullName>
    </submittedName>
</protein>
<dbReference type="InterPro" id="IPR006056">
    <property type="entry name" value="RidA"/>
</dbReference>
<dbReference type="NCBIfam" id="TIGR00004">
    <property type="entry name" value="Rid family detoxifying hydrolase"/>
    <property type="match status" value="1"/>
</dbReference>
<dbReference type="FunFam" id="3.30.1330.40:FF:000001">
    <property type="entry name" value="L-PSP family endoribonuclease"/>
    <property type="match status" value="1"/>
</dbReference>
<sequence length="165" mass="18033">MRRLSLGRRVRQTCFTEQAFTNRSYRLLGAHNMSSITTHSSLKSISTENAPQAIGPYSQAIVSPPFVFVSGCLGFDAKTSTVAANGLEGQVHQALQNLKGIVEASGSQVGKIVKTTVFVKNLNDFGTINLIYEEFFGEHKPARSFVEVARLPRDALFEIEAIAIV</sequence>
<dbReference type="Proteomes" id="UP000759537">
    <property type="component" value="Unassembled WGS sequence"/>
</dbReference>
<comment type="similarity">
    <text evidence="1">Belongs to the RutC family.</text>
</comment>
<proteinExistence type="inferred from homology"/>
<evidence type="ECO:0000313" key="2">
    <source>
        <dbReference type="EMBL" id="KAF8481547.1"/>
    </source>
</evidence>
<dbReference type="EMBL" id="WHVB01000006">
    <property type="protein sequence ID" value="KAF8481547.1"/>
    <property type="molecule type" value="Genomic_DNA"/>
</dbReference>
<name>A0A9P5MY32_9AGAM</name>
<dbReference type="InterPro" id="IPR006175">
    <property type="entry name" value="YjgF/YER057c/UK114"/>
</dbReference>
<dbReference type="GO" id="GO:0019239">
    <property type="term" value="F:deaminase activity"/>
    <property type="evidence" value="ECO:0007669"/>
    <property type="project" value="TreeGrafter"/>
</dbReference>
<dbReference type="SUPFAM" id="SSF55298">
    <property type="entry name" value="YjgF-like"/>
    <property type="match status" value="1"/>
</dbReference>
<organism evidence="2 3">
    <name type="scientific">Russula ochroleuca</name>
    <dbReference type="NCBI Taxonomy" id="152965"/>
    <lineage>
        <taxon>Eukaryota</taxon>
        <taxon>Fungi</taxon>
        <taxon>Dikarya</taxon>
        <taxon>Basidiomycota</taxon>
        <taxon>Agaricomycotina</taxon>
        <taxon>Agaricomycetes</taxon>
        <taxon>Russulales</taxon>
        <taxon>Russulaceae</taxon>
        <taxon>Russula</taxon>
    </lineage>
</organism>
<dbReference type="PANTHER" id="PTHR11803:SF39">
    <property type="entry name" value="2-IMINOBUTANOATE_2-IMINOPROPANOATE DEAMINASE"/>
    <property type="match status" value="1"/>
</dbReference>
<comment type="caution">
    <text evidence="2">The sequence shown here is derived from an EMBL/GenBank/DDBJ whole genome shotgun (WGS) entry which is preliminary data.</text>
</comment>
<dbReference type="Pfam" id="PF01042">
    <property type="entry name" value="Ribonuc_L-PSP"/>
    <property type="match status" value="1"/>
</dbReference>
<evidence type="ECO:0000313" key="3">
    <source>
        <dbReference type="Proteomes" id="UP000759537"/>
    </source>
</evidence>
<accession>A0A9P5MY32</accession>
<dbReference type="Gene3D" id="3.30.1330.40">
    <property type="entry name" value="RutC-like"/>
    <property type="match status" value="1"/>
</dbReference>
<dbReference type="OrthoDB" id="309640at2759"/>
<dbReference type="GO" id="GO:0005829">
    <property type="term" value="C:cytosol"/>
    <property type="evidence" value="ECO:0007669"/>
    <property type="project" value="TreeGrafter"/>
</dbReference>
<keyword evidence="3" id="KW-1185">Reference proteome</keyword>